<dbReference type="EMBL" id="CP034951">
    <property type="protein sequence ID" value="QAA81158.1"/>
    <property type="molecule type" value="Genomic_DNA"/>
</dbReference>
<dbReference type="Gene3D" id="1.10.1660.10">
    <property type="match status" value="1"/>
</dbReference>
<dbReference type="Proteomes" id="UP000285517">
    <property type="component" value="Chromosome"/>
</dbReference>
<proteinExistence type="predicted"/>
<sequence length="96" mass="11599">MAMEKYILVRVFSEQAQIEDEFLRNLNDYGLISFEERENEVFIDESDISEIERMFRLHHDLGINYEGLDAIKQMLNRMHALEKEMDLLRKRLGLYE</sequence>
<evidence type="ECO:0008006" key="3">
    <source>
        <dbReference type="Google" id="ProtNLM"/>
    </source>
</evidence>
<organism evidence="1 2">
    <name type="scientific">Aequorivita ciconiae</name>
    <dbReference type="NCBI Taxonomy" id="2494375"/>
    <lineage>
        <taxon>Bacteria</taxon>
        <taxon>Pseudomonadati</taxon>
        <taxon>Bacteroidota</taxon>
        <taxon>Flavobacteriia</taxon>
        <taxon>Flavobacteriales</taxon>
        <taxon>Flavobacteriaceae</taxon>
        <taxon>Aequorivita</taxon>
    </lineage>
</organism>
<gene>
    <name evidence="1" type="ORF">EI546_05180</name>
</gene>
<dbReference type="AlphaFoldDB" id="A0A410G1L1"/>
<evidence type="ECO:0000313" key="2">
    <source>
        <dbReference type="Proteomes" id="UP000285517"/>
    </source>
</evidence>
<name>A0A410G1L1_9FLAO</name>
<dbReference type="Pfam" id="PF13591">
    <property type="entry name" value="MerR_2"/>
    <property type="match status" value="1"/>
</dbReference>
<keyword evidence="2" id="KW-1185">Reference proteome</keyword>
<reference evidence="1 2" key="1">
    <citation type="submission" date="2019-01" db="EMBL/GenBank/DDBJ databases">
        <title>Complete genome sequencing of Aequorivita sp. H23M31.</title>
        <authorList>
            <person name="Bae J.-W."/>
        </authorList>
    </citation>
    <scope>NUCLEOTIDE SEQUENCE [LARGE SCALE GENOMIC DNA]</scope>
    <source>
        <strain evidence="1 2">H23M31</strain>
    </source>
</reference>
<evidence type="ECO:0000313" key="1">
    <source>
        <dbReference type="EMBL" id="QAA81158.1"/>
    </source>
</evidence>
<accession>A0A410G1L1</accession>
<dbReference type="KEGG" id="aev:EI546_05180"/>
<protein>
    <recommendedName>
        <fullName evidence="3">MerR family transcriptional regulator</fullName>
    </recommendedName>
</protein>
<dbReference type="OrthoDB" id="1494789at2"/>
<dbReference type="RefSeq" id="WP_128249549.1">
    <property type="nucleotide sequence ID" value="NZ_CP034951.1"/>
</dbReference>